<dbReference type="OrthoDB" id="9787207at2"/>
<dbReference type="Pfam" id="PF06224">
    <property type="entry name" value="AlkZ-like"/>
    <property type="match status" value="1"/>
</dbReference>
<sequence length="415" mass="48868">MSELSLSLNTLRNLHLYAQGLAEPYQRKATASDVVDCIRQMSLLQIDTINVVARSPYLVLFSRLGEYQNHWLDDALRNGEIFEYWAHEACFIPREDYSLVRPQMLAPDNMGWKYSKEWHDEHRQAIDALLVHIRQYGPVKAADFNVRNKKTSGWWEWKPEKRHLETLFSCGELMVKARENFHRIYDLAERVIPGWNDEVHYISPELARQRMIINSARSLGVFKAQWLPDYYRLKKIDIKTMIAQMLDRQEITPVLLAGTQERYYVHHSLHSLLEKARAEALIATHTTLLSPFDPVVWDRRRALELFNFDYRLECYTPEAKRNFGYFSLPILQQGALVGRVDAKVHRKENVLELKSCYQETDVKFSDKKLNELKKSISRFAAWQQATQVVVRNQPESWRHYWGEGWRLDIVEGENG</sequence>
<accession>A0A2A2MH67</accession>
<protein>
    <submittedName>
        <fullName evidence="1">Winged helix-turn-helix domain-containing protein</fullName>
    </submittedName>
</protein>
<gene>
    <name evidence="1" type="ORF">CJD50_03055</name>
</gene>
<organism evidence="1 2">
    <name type="scientific">Hafnia paralvei</name>
    <dbReference type="NCBI Taxonomy" id="546367"/>
    <lineage>
        <taxon>Bacteria</taxon>
        <taxon>Pseudomonadati</taxon>
        <taxon>Pseudomonadota</taxon>
        <taxon>Gammaproteobacteria</taxon>
        <taxon>Enterobacterales</taxon>
        <taxon>Hafniaceae</taxon>
        <taxon>Hafnia</taxon>
    </lineage>
</organism>
<dbReference type="PANTHER" id="PTHR30528">
    <property type="entry name" value="CYTOPLASMIC PROTEIN"/>
    <property type="match status" value="1"/>
</dbReference>
<keyword evidence="2" id="KW-1185">Reference proteome</keyword>
<proteinExistence type="predicted"/>
<name>A0A2A2MH67_9GAMM</name>
<evidence type="ECO:0000313" key="1">
    <source>
        <dbReference type="EMBL" id="PAV98464.1"/>
    </source>
</evidence>
<evidence type="ECO:0000313" key="2">
    <source>
        <dbReference type="Proteomes" id="UP000218796"/>
    </source>
</evidence>
<comment type="caution">
    <text evidence="1">The sequence shown here is derived from an EMBL/GenBank/DDBJ whole genome shotgun (WGS) entry which is preliminary data.</text>
</comment>
<dbReference type="AlphaFoldDB" id="A0A2A2MH67"/>
<dbReference type="EMBL" id="NQMS01000001">
    <property type="protein sequence ID" value="PAV98464.1"/>
    <property type="molecule type" value="Genomic_DNA"/>
</dbReference>
<dbReference type="InterPro" id="IPR009351">
    <property type="entry name" value="AlkZ-like"/>
</dbReference>
<dbReference type="RefSeq" id="WP_039188800.1">
    <property type="nucleotide sequence ID" value="NZ_CAUFSP010000003.1"/>
</dbReference>
<dbReference type="PANTHER" id="PTHR30528:SF0">
    <property type="entry name" value="CYTOPLASMIC PROTEIN"/>
    <property type="match status" value="1"/>
</dbReference>
<reference evidence="1 2" key="1">
    <citation type="submission" date="2017-08" db="EMBL/GenBank/DDBJ databases">
        <title>Draft Genome Sequence of Hafnia alvei CITHA-6 Isolated from Raw Bovine Milk.</title>
        <authorList>
            <person name="Culligan E.P."/>
            <person name="Mcsweeney A."/>
            <person name="O'Doherty C."/>
            <person name="Gleeson E."/>
            <person name="O'Riordan D."/>
            <person name="Sleator R.D."/>
        </authorList>
    </citation>
    <scope>NUCLEOTIDE SEQUENCE [LARGE SCALE GENOMIC DNA]</scope>
    <source>
        <strain evidence="1 2">CITHA-6</strain>
    </source>
</reference>
<dbReference type="Proteomes" id="UP000218796">
    <property type="component" value="Unassembled WGS sequence"/>
</dbReference>